<dbReference type="EMBL" id="ML978069">
    <property type="protein sequence ID" value="KAF2016453.1"/>
    <property type="molecule type" value="Genomic_DNA"/>
</dbReference>
<accession>A0A6A5XU24</accession>
<evidence type="ECO:0000313" key="2">
    <source>
        <dbReference type="EMBL" id="KAF2016453.1"/>
    </source>
</evidence>
<proteinExistence type="predicted"/>
<organism evidence="2 3">
    <name type="scientific">Aaosphaeria arxii CBS 175.79</name>
    <dbReference type="NCBI Taxonomy" id="1450172"/>
    <lineage>
        <taxon>Eukaryota</taxon>
        <taxon>Fungi</taxon>
        <taxon>Dikarya</taxon>
        <taxon>Ascomycota</taxon>
        <taxon>Pezizomycotina</taxon>
        <taxon>Dothideomycetes</taxon>
        <taxon>Pleosporomycetidae</taxon>
        <taxon>Pleosporales</taxon>
        <taxon>Pleosporales incertae sedis</taxon>
        <taxon>Aaosphaeria</taxon>
    </lineage>
</organism>
<dbReference type="Proteomes" id="UP000799778">
    <property type="component" value="Unassembled WGS sequence"/>
</dbReference>
<feature type="region of interest" description="Disordered" evidence="1">
    <location>
        <begin position="50"/>
        <end position="102"/>
    </location>
</feature>
<gene>
    <name evidence="2" type="ORF">BU24DRAFT_422795</name>
</gene>
<dbReference type="AlphaFoldDB" id="A0A6A5XU24"/>
<protein>
    <submittedName>
        <fullName evidence="2">Uncharacterized protein</fullName>
    </submittedName>
</protein>
<sequence>MHSQLMPIHRTPRSSCSSPIRHLSSSTAVVMPLGYSYSTDPQSVHTRVTVLPDDAPSSIPLKSSAPARTMIPSTPQSSHSSSASSSPSSIIHHPPSLPVEVG</sequence>
<dbReference type="RefSeq" id="XP_033384792.1">
    <property type="nucleotide sequence ID" value="XM_033528077.1"/>
</dbReference>
<feature type="compositionally biased region" description="Low complexity" evidence="1">
    <location>
        <begin position="71"/>
        <end position="94"/>
    </location>
</feature>
<evidence type="ECO:0000313" key="3">
    <source>
        <dbReference type="Proteomes" id="UP000799778"/>
    </source>
</evidence>
<dbReference type="GeneID" id="54285474"/>
<keyword evidence="3" id="KW-1185">Reference proteome</keyword>
<reference evidence="2" key="1">
    <citation type="journal article" date="2020" name="Stud. Mycol.">
        <title>101 Dothideomycetes genomes: a test case for predicting lifestyles and emergence of pathogens.</title>
        <authorList>
            <person name="Haridas S."/>
            <person name="Albert R."/>
            <person name="Binder M."/>
            <person name="Bloem J."/>
            <person name="Labutti K."/>
            <person name="Salamov A."/>
            <person name="Andreopoulos B."/>
            <person name="Baker S."/>
            <person name="Barry K."/>
            <person name="Bills G."/>
            <person name="Bluhm B."/>
            <person name="Cannon C."/>
            <person name="Castanera R."/>
            <person name="Culley D."/>
            <person name="Daum C."/>
            <person name="Ezra D."/>
            <person name="Gonzalez J."/>
            <person name="Henrissat B."/>
            <person name="Kuo A."/>
            <person name="Liang C."/>
            <person name="Lipzen A."/>
            <person name="Lutzoni F."/>
            <person name="Magnuson J."/>
            <person name="Mondo S."/>
            <person name="Nolan M."/>
            <person name="Ohm R."/>
            <person name="Pangilinan J."/>
            <person name="Park H.-J."/>
            <person name="Ramirez L."/>
            <person name="Alfaro M."/>
            <person name="Sun H."/>
            <person name="Tritt A."/>
            <person name="Yoshinaga Y."/>
            <person name="Zwiers L.-H."/>
            <person name="Turgeon B."/>
            <person name="Goodwin S."/>
            <person name="Spatafora J."/>
            <person name="Crous P."/>
            <person name="Grigoriev I."/>
        </authorList>
    </citation>
    <scope>NUCLEOTIDE SEQUENCE</scope>
    <source>
        <strain evidence="2">CBS 175.79</strain>
    </source>
</reference>
<name>A0A6A5XU24_9PLEO</name>
<evidence type="ECO:0000256" key="1">
    <source>
        <dbReference type="SAM" id="MobiDB-lite"/>
    </source>
</evidence>
<feature type="region of interest" description="Disordered" evidence="1">
    <location>
        <begin position="1"/>
        <end position="21"/>
    </location>
</feature>